<evidence type="ECO:0000313" key="2">
    <source>
        <dbReference type="Proteomes" id="UP000054248"/>
    </source>
</evidence>
<keyword evidence="2" id="KW-1185">Reference proteome</keyword>
<reference evidence="1 2" key="1">
    <citation type="submission" date="2014-04" db="EMBL/GenBank/DDBJ databases">
        <authorList>
            <consortium name="DOE Joint Genome Institute"/>
            <person name="Kuo A."/>
            <person name="Girlanda M."/>
            <person name="Perotto S."/>
            <person name="Kohler A."/>
            <person name="Nagy L.G."/>
            <person name="Floudas D."/>
            <person name="Copeland A."/>
            <person name="Barry K.W."/>
            <person name="Cichocki N."/>
            <person name="Veneault-Fourrey C."/>
            <person name="LaButti K."/>
            <person name="Lindquist E.A."/>
            <person name="Lipzen A."/>
            <person name="Lundell T."/>
            <person name="Morin E."/>
            <person name="Murat C."/>
            <person name="Sun H."/>
            <person name="Tunlid A."/>
            <person name="Henrissat B."/>
            <person name="Grigoriev I.V."/>
            <person name="Hibbett D.S."/>
            <person name="Martin F."/>
            <person name="Nordberg H.P."/>
            <person name="Cantor M.N."/>
            <person name="Hua S.X."/>
        </authorList>
    </citation>
    <scope>NUCLEOTIDE SEQUENCE [LARGE SCALE GENOMIC DNA]</scope>
    <source>
        <strain evidence="1 2">MUT 4182</strain>
    </source>
</reference>
<dbReference type="SUPFAM" id="SSF53335">
    <property type="entry name" value="S-adenosyl-L-methionine-dependent methyltransferases"/>
    <property type="match status" value="1"/>
</dbReference>
<evidence type="ECO:0000313" key="1">
    <source>
        <dbReference type="EMBL" id="KIO22046.1"/>
    </source>
</evidence>
<dbReference type="HOGENOM" id="CLU_030437_1_0_1"/>
<dbReference type="Pfam" id="PF10294">
    <property type="entry name" value="Methyltransf_16"/>
    <property type="match status" value="1"/>
</dbReference>
<dbReference type="CDD" id="cd02440">
    <property type="entry name" value="AdoMet_MTases"/>
    <property type="match status" value="1"/>
</dbReference>
<gene>
    <name evidence="1" type="ORF">M407DRAFT_48367</name>
</gene>
<dbReference type="OrthoDB" id="433955at2759"/>
<feature type="non-terminal residue" evidence="1">
    <location>
        <position position="1"/>
    </location>
</feature>
<dbReference type="Proteomes" id="UP000054248">
    <property type="component" value="Unassembled WGS sequence"/>
</dbReference>
<feature type="non-terminal residue" evidence="1">
    <location>
        <position position="318"/>
    </location>
</feature>
<dbReference type="Gene3D" id="3.40.50.150">
    <property type="entry name" value="Vaccinia Virus protein VP39"/>
    <property type="match status" value="1"/>
</dbReference>
<dbReference type="EMBL" id="KN823120">
    <property type="protein sequence ID" value="KIO22046.1"/>
    <property type="molecule type" value="Genomic_DNA"/>
</dbReference>
<dbReference type="GO" id="GO:0008757">
    <property type="term" value="F:S-adenosylmethionine-dependent methyltransferase activity"/>
    <property type="evidence" value="ECO:0007669"/>
    <property type="project" value="UniProtKB-ARBA"/>
</dbReference>
<protein>
    <recommendedName>
        <fullName evidence="3">Methyltransferase small domain-containing protein</fullName>
    </recommendedName>
</protein>
<dbReference type="InterPro" id="IPR029063">
    <property type="entry name" value="SAM-dependent_MTases_sf"/>
</dbReference>
<accession>A0A0C3QAS2</accession>
<name>A0A0C3QAS2_9AGAM</name>
<evidence type="ECO:0008006" key="3">
    <source>
        <dbReference type="Google" id="ProtNLM"/>
    </source>
</evidence>
<reference evidence="2" key="2">
    <citation type="submission" date="2015-01" db="EMBL/GenBank/DDBJ databases">
        <title>Evolutionary Origins and Diversification of the Mycorrhizal Mutualists.</title>
        <authorList>
            <consortium name="DOE Joint Genome Institute"/>
            <consortium name="Mycorrhizal Genomics Consortium"/>
            <person name="Kohler A."/>
            <person name="Kuo A."/>
            <person name="Nagy L.G."/>
            <person name="Floudas D."/>
            <person name="Copeland A."/>
            <person name="Barry K.W."/>
            <person name="Cichocki N."/>
            <person name="Veneault-Fourrey C."/>
            <person name="LaButti K."/>
            <person name="Lindquist E.A."/>
            <person name="Lipzen A."/>
            <person name="Lundell T."/>
            <person name="Morin E."/>
            <person name="Murat C."/>
            <person name="Riley R."/>
            <person name="Ohm R."/>
            <person name="Sun H."/>
            <person name="Tunlid A."/>
            <person name="Henrissat B."/>
            <person name="Grigoriev I.V."/>
            <person name="Hibbett D.S."/>
            <person name="Martin F."/>
        </authorList>
    </citation>
    <scope>NUCLEOTIDE SEQUENCE [LARGE SCALE GENOMIC DNA]</scope>
    <source>
        <strain evidence="2">MUT 4182</strain>
    </source>
</reference>
<dbReference type="InterPro" id="IPR019410">
    <property type="entry name" value="Methyltransf_16"/>
</dbReference>
<sequence>RTDRFERSVAMKWLTGFITRGEEWIEEGTTGEEQTERIRVTEDAASLLAVCSGTSSGPLMRTFDFPHPIIIHIRDASILSQDHTSVGLQTWGSSCILAQRMVESPAAYGLQQRGDGEKLNILELGAGTGVLSMVMAKLFTSDEAQVIATDYHSAVLDNLRANVSGNFDGALSSASHEPPMVLSLDWRHLHCIASSGAIRDAKPEAPFDTSFDIIIGADIIYEPEHALWIKSSVELLLKRDGRSFFYLIMPMRPTHEVETASVRETFPLAADVQKDHAGGGEEEGAMKRIAILDVSEIDRVIGTGRVDEVRYLLYRIGW</sequence>
<organism evidence="1 2">
    <name type="scientific">Tulasnella calospora MUT 4182</name>
    <dbReference type="NCBI Taxonomy" id="1051891"/>
    <lineage>
        <taxon>Eukaryota</taxon>
        <taxon>Fungi</taxon>
        <taxon>Dikarya</taxon>
        <taxon>Basidiomycota</taxon>
        <taxon>Agaricomycotina</taxon>
        <taxon>Agaricomycetes</taxon>
        <taxon>Cantharellales</taxon>
        <taxon>Tulasnellaceae</taxon>
        <taxon>Tulasnella</taxon>
    </lineage>
</organism>
<dbReference type="STRING" id="1051891.A0A0C3QAS2"/>
<dbReference type="PANTHER" id="PTHR14614">
    <property type="entry name" value="HEPATOCELLULAR CARCINOMA-ASSOCIATED ANTIGEN"/>
    <property type="match status" value="1"/>
</dbReference>
<dbReference type="AlphaFoldDB" id="A0A0C3QAS2"/>
<dbReference type="PANTHER" id="PTHR14614:SF147">
    <property type="entry name" value="S-ADENOSYLMETHIONINE-DEPENDENT METHYLTRANSFERASE OF THE SEVEN BETA-STRAND FAMILY"/>
    <property type="match status" value="1"/>
</dbReference>
<proteinExistence type="predicted"/>